<evidence type="ECO:0000259" key="2">
    <source>
        <dbReference type="Pfam" id="PF07969"/>
    </source>
</evidence>
<dbReference type="EMBL" id="NVUL01000001">
    <property type="protein sequence ID" value="PCI82480.1"/>
    <property type="molecule type" value="Genomic_DNA"/>
</dbReference>
<accession>A0A2A4XIU6</accession>
<organism evidence="3 4">
    <name type="scientific">SAR86 cluster bacterium</name>
    <dbReference type="NCBI Taxonomy" id="2030880"/>
    <lineage>
        <taxon>Bacteria</taxon>
        <taxon>Pseudomonadati</taxon>
        <taxon>Pseudomonadota</taxon>
        <taxon>Gammaproteobacteria</taxon>
        <taxon>SAR86 cluster</taxon>
    </lineage>
</organism>
<dbReference type="Pfam" id="PF07969">
    <property type="entry name" value="Amidohydro_3"/>
    <property type="match status" value="1"/>
</dbReference>
<evidence type="ECO:0000256" key="1">
    <source>
        <dbReference type="SAM" id="SignalP"/>
    </source>
</evidence>
<reference evidence="4" key="1">
    <citation type="submission" date="2017-08" db="EMBL/GenBank/DDBJ databases">
        <title>A dynamic microbial community with high functional redundancy inhabits the cold, oxic subseafloor aquifer.</title>
        <authorList>
            <person name="Tully B.J."/>
            <person name="Wheat C.G."/>
            <person name="Glazer B.T."/>
            <person name="Huber J.A."/>
        </authorList>
    </citation>
    <scope>NUCLEOTIDE SEQUENCE [LARGE SCALE GENOMIC DNA]</scope>
</reference>
<keyword evidence="1" id="KW-0732">Signal</keyword>
<dbReference type="GO" id="GO:0016810">
    <property type="term" value="F:hydrolase activity, acting on carbon-nitrogen (but not peptide) bonds"/>
    <property type="evidence" value="ECO:0007669"/>
    <property type="project" value="InterPro"/>
</dbReference>
<dbReference type="SUPFAM" id="SSF51338">
    <property type="entry name" value="Composite domain of metallo-dependent hydrolases"/>
    <property type="match status" value="1"/>
</dbReference>
<evidence type="ECO:0000313" key="3">
    <source>
        <dbReference type="EMBL" id="PCI82480.1"/>
    </source>
</evidence>
<dbReference type="Gene3D" id="3.20.20.140">
    <property type="entry name" value="Metal-dependent hydrolases"/>
    <property type="match status" value="1"/>
</dbReference>
<proteinExistence type="predicted"/>
<name>A0A2A4XIU6_9GAMM</name>
<dbReference type="InterPro" id="IPR033932">
    <property type="entry name" value="YtcJ-like"/>
</dbReference>
<dbReference type="InterPro" id="IPR032466">
    <property type="entry name" value="Metal_Hydrolase"/>
</dbReference>
<evidence type="ECO:0000313" key="4">
    <source>
        <dbReference type="Proteomes" id="UP000218767"/>
    </source>
</evidence>
<dbReference type="AlphaFoldDB" id="A0A2A4XIU6"/>
<keyword evidence="3" id="KW-0378">Hydrolase</keyword>
<dbReference type="CDD" id="cd01300">
    <property type="entry name" value="YtcJ_like"/>
    <property type="match status" value="1"/>
</dbReference>
<dbReference type="InterPro" id="IPR011059">
    <property type="entry name" value="Metal-dep_hydrolase_composite"/>
</dbReference>
<feature type="domain" description="Amidohydrolase 3" evidence="2">
    <location>
        <begin position="72"/>
        <end position="549"/>
    </location>
</feature>
<dbReference type="PANTHER" id="PTHR22642">
    <property type="entry name" value="IMIDAZOLONEPROPIONASE"/>
    <property type="match status" value="1"/>
</dbReference>
<feature type="chain" id="PRO_5012698086" evidence="1">
    <location>
        <begin position="24"/>
        <end position="551"/>
    </location>
</feature>
<dbReference type="Gene3D" id="2.30.40.10">
    <property type="entry name" value="Urease, subunit C, domain 1"/>
    <property type="match status" value="1"/>
</dbReference>
<feature type="signal peptide" evidence="1">
    <location>
        <begin position="1"/>
        <end position="23"/>
    </location>
</feature>
<sequence length="551" mass="60514">MKKLLLSTLTLSLIASMSATLIADTTLYTNVNGYTLDSNRELQQFTAIQFTDDRVDRLFREDEELPQDVDTLIDGSGQTLIPGLIDAHGHVLSYGLSLLRVDLVGTETEQEAVQRVVDFAENSEQLEWIQGRGWNQVLWDSNEFPSAVSLDAALSDKPVWLSRVDGHAGWANSTAMELAGVDRRSGDPDGGQIIRDEDGNPTGVFIDNAMALIRTQIPATSIEEQKFALRTAMLELAKQGLTSVHDAGVGSSAIEAYKQLLADGPLPIRVNVMLSAGDDFFEQRLSEGHYRSADDTLTMNSVKIAADGALGSRGAAMIDAYSDLSGHTGLLLHNPERLEYFMRAAMNAGFQVNTHAIGDNANKVVLDNYEQLIAETNSRSLRHRVEHAQILRFEDILRFAELGVIPSMQATHATSDKNMAVDRIGDVRIQGAYAWRKLIDAGALIANGSDFPVESPNPFFGLHAAITRQDKSNEPPGGWFPEEKMTAIEAFASFTIDAAYSGHQEDLLGTLEPGKKADFIILDRDIFAIDGSEIWQIEVEETWVNGQRVSY</sequence>
<dbReference type="Proteomes" id="UP000218767">
    <property type="component" value="Unassembled WGS sequence"/>
</dbReference>
<dbReference type="SUPFAM" id="SSF51556">
    <property type="entry name" value="Metallo-dependent hydrolases"/>
    <property type="match status" value="1"/>
</dbReference>
<dbReference type="Gene3D" id="3.10.310.70">
    <property type="match status" value="1"/>
</dbReference>
<dbReference type="PANTHER" id="PTHR22642:SF2">
    <property type="entry name" value="PROTEIN LONG AFTER FAR-RED 3"/>
    <property type="match status" value="1"/>
</dbReference>
<protein>
    <submittedName>
        <fullName evidence="3">Amidohydrolase</fullName>
    </submittedName>
</protein>
<comment type="caution">
    <text evidence="3">The sequence shown here is derived from an EMBL/GenBank/DDBJ whole genome shotgun (WGS) entry which is preliminary data.</text>
</comment>
<gene>
    <name evidence="3" type="ORF">COB20_00420</name>
</gene>
<dbReference type="InterPro" id="IPR013108">
    <property type="entry name" value="Amidohydro_3"/>
</dbReference>